<proteinExistence type="predicted"/>
<dbReference type="InterPro" id="IPR002035">
    <property type="entry name" value="VWF_A"/>
</dbReference>
<evidence type="ECO:0000313" key="5">
    <source>
        <dbReference type="Proteomes" id="UP000256769"/>
    </source>
</evidence>
<dbReference type="CDD" id="cd00198">
    <property type="entry name" value="vWFA"/>
    <property type="match status" value="1"/>
</dbReference>
<feature type="signal peptide" evidence="2">
    <location>
        <begin position="1"/>
        <end position="18"/>
    </location>
</feature>
<dbReference type="Proteomes" id="UP000256769">
    <property type="component" value="Unassembled WGS sequence"/>
</dbReference>
<dbReference type="EMBL" id="QNUE01000023">
    <property type="protein sequence ID" value="REC64856.1"/>
    <property type="molecule type" value="Genomic_DNA"/>
</dbReference>
<protein>
    <recommendedName>
        <fullName evidence="3">VWFA domain-containing protein</fullName>
    </recommendedName>
</protein>
<dbReference type="InterPro" id="IPR026444">
    <property type="entry name" value="Secre_tail"/>
</dbReference>
<comment type="caution">
    <text evidence="4">The sequence shown here is derived from an EMBL/GenBank/DDBJ whole genome shotgun (WGS) entry which is preliminary data.</text>
</comment>
<evidence type="ECO:0000256" key="2">
    <source>
        <dbReference type="SAM" id="SignalP"/>
    </source>
</evidence>
<keyword evidence="5" id="KW-1185">Reference proteome</keyword>
<evidence type="ECO:0000259" key="3">
    <source>
        <dbReference type="PROSITE" id="PS50234"/>
    </source>
</evidence>
<organism evidence="4 5">
    <name type="scientific">Chryseobacterium flavum</name>
    <dbReference type="NCBI Taxonomy" id="415851"/>
    <lineage>
        <taxon>Bacteria</taxon>
        <taxon>Pseudomonadati</taxon>
        <taxon>Bacteroidota</taxon>
        <taxon>Flavobacteriia</taxon>
        <taxon>Flavobacteriales</taxon>
        <taxon>Weeksellaceae</taxon>
        <taxon>Chryseobacterium group</taxon>
        <taxon>Chryseobacterium</taxon>
    </lineage>
</organism>
<evidence type="ECO:0000256" key="1">
    <source>
        <dbReference type="ARBA" id="ARBA00022729"/>
    </source>
</evidence>
<dbReference type="NCBIfam" id="TIGR04183">
    <property type="entry name" value="Por_Secre_tail"/>
    <property type="match status" value="1"/>
</dbReference>
<reference evidence="4 5" key="1">
    <citation type="journal article" date="2007" name="Int. J. Syst. Evol. Microbiol.">
        <title>Chryseobacterium flavum sp. nov., isolated from polluted soil.</title>
        <authorList>
            <person name="Zhou Y."/>
            <person name="Dong J."/>
            <person name="Wang X."/>
            <person name="Huang X."/>
            <person name="Zhang K.Y."/>
            <person name="Zhang Y.Q."/>
            <person name="Guo Y.F."/>
            <person name="Lai R."/>
            <person name="Li W.J."/>
        </authorList>
    </citation>
    <scope>NUCLEOTIDE SEQUENCE [LARGE SCALE GENOMIC DNA]</scope>
    <source>
        <strain evidence="4 5">KCTC 12877</strain>
    </source>
</reference>
<evidence type="ECO:0000313" key="4">
    <source>
        <dbReference type="EMBL" id="REC64856.1"/>
    </source>
</evidence>
<dbReference type="PROSITE" id="PS50234">
    <property type="entry name" value="VWFA"/>
    <property type="match status" value="1"/>
</dbReference>
<dbReference type="SUPFAM" id="SSF53300">
    <property type="entry name" value="vWA-like"/>
    <property type="match status" value="1"/>
</dbReference>
<gene>
    <name evidence="4" type="ORF">DRF59_18905</name>
</gene>
<sequence>MKKTFLLFLITFVMSVFKAQSGGTDYIVILDNGPSMDNQRFSDMKLGATKLIEQLLSCNPGNRVAVVHYGAGKYGDTSPSYKPTLYIESDFTNNTFVGQLIDRRLDFGDHFHEALGLIGTALDGGNSPDIISSQTTLNRDPSAPLVVVVFSDAERNAGVFGSESYLVNYDYPSLNTPEAFKNVTSFKVDRQAKFAFIHLSTNSQAIEAAACIASVGGNYSGSMESNTDDPDYGILPRLYYGRTSSFGMSSYEVDYWSDLAGNICNAAGWGSLSFLYEPSGCGTNGVQTINGQFTLPAGAVLNGFKLVMRDNATAADYTVNFNPTIYGANQFTYQLQPSDFNLPSGVTGKFKFILTIQYSVAGGTYEVISWNGYPFFDYDINMDCTTKMAPKDQLKNSILTISPNPSDGPFKVTLDKEILSGKLEVLDVNNNRIFTKPVKGKVFEMDLKTQRQGIYIIKVTTDKNEVFSGKLIKK</sequence>
<dbReference type="RefSeq" id="WP_115963853.1">
    <property type="nucleotide sequence ID" value="NZ_CBCRVL010000023.1"/>
</dbReference>
<dbReference type="AlphaFoldDB" id="A0A3D9CGH7"/>
<dbReference type="InterPro" id="IPR036465">
    <property type="entry name" value="vWFA_dom_sf"/>
</dbReference>
<feature type="chain" id="PRO_5017599859" description="VWFA domain-containing protein" evidence="2">
    <location>
        <begin position="19"/>
        <end position="474"/>
    </location>
</feature>
<keyword evidence="1 2" id="KW-0732">Signal</keyword>
<dbReference type="Pfam" id="PF18962">
    <property type="entry name" value="Por_Secre_tail"/>
    <property type="match status" value="1"/>
</dbReference>
<accession>A0A3D9CGH7</accession>
<dbReference type="Gene3D" id="3.40.50.410">
    <property type="entry name" value="von Willebrand factor, type A domain"/>
    <property type="match status" value="1"/>
</dbReference>
<feature type="domain" description="VWFA" evidence="3">
    <location>
        <begin position="25"/>
        <end position="243"/>
    </location>
</feature>
<dbReference type="OrthoDB" id="1274819at2"/>
<name>A0A3D9CGH7_9FLAO</name>